<evidence type="ECO:0000313" key="2">
    <source>
        <dbReference type="Proteomes" id="UP000007882"/>
    </source>
</evidence>
<dbReference type="Proteomes" id="UP000007882">
    <property type="component" value="Chromosome"/>
</dbReference>
<proteinExistence type="predicted"/>
<dbReference type="EMBL" id="AP012319">
    <property type="protein sequence ID" value="BAL87424.1"/>
    <property type="molecule type" value="Genomic_DNA"/>
</dbReference>
<dbReference type="STRING" id="512565.AMIS_22040"/>
<sequence>MVTAGCLLTLATITGVRWLAAGDSVVIVPPAGATERLPEGGYESVVDNETADVYRILDSDRGKPAVGVYAMPPATTPDQVVAVVAGQLDGWRQRGDCADTGKRVISCRWEEQARWWPRTVRVELMRPPPTDLQENYPWPDITVLIIGSGRG</sequence>
<name>I0H337_ACTM4</name>
<dbReference type="HOGENOM" id="CLU_1700467_0_0_11"/>
<dbReference type="KEGG" id="ams:AMIS_22040"/>
<reference evidence="1 2" key="1">
    <citation type="submission" date="2012-02" db="EMBL/GenBank/DDBJ databases">
        <title>Complete genome sequence of Actinoplanes missouriensis 431 (= NBRC 102363).</title>
        <authorList>
            <person name="Ohnishi Y."/>
            <person name="Ishikawa J."/>
            <person name="Sekine M."/>
            <person name="Hosoyama A."/>
            <person name="Harada T."/>
            <person name="Narita H."/>
            <person name="Hata T."/>
            <person name="Konno Y."/>
            <person name="Tutikane K."/>
            <person name="Fujita N."/>
            <person name="Horinouchi S."/>
            <person name="Hayakawa M."/>
        </authorList>
    </citation>
    <scope>NUCLEOTIDE SEQUENCE [LARGE SCALE GENOMIC DNA]</scope>
    <source>
        <strain evidence="2">ATCC 14538 / DSM 43046 / CBS 188.64 / JCM 3121 / NBRC 102363 / NCIMB 12654 / NRRL B-3342 / UNCC 431</strain>
    </source>
</reference>
<dbReference type="PATRIC" id="fig|512565.3.peg.2201"/>
<protein>
    <submittedName>
        <fullName evidence="1">Uncharacterized protein</fullName>
    </submittedName>
</protein>
<accession>I0H337</accession>
<evidence type="ECO:0000313" key="1">
    <source>
        <dbReference type="EMBL" id="BAL87424.1"/>
    </source>
</evidence>
<organism evidence="1 2">
    <name type="scientific">Actinoplanes missouriensis (strain ATCC 14538 / DSM 43046 / CBS 188.64 / JCM 3121 / NBRC 102363 / NCIMB 12654 / NRRL B-3342 / UNCC 431)</name>
    <dbReference type="NCBI Taxonomy" id="512565"/>
    <lineage>
        <taxon>Bacteria</taxon>
        <taxon>Bacillati</taxon>
        <taxon>Actinomycetota</taxon>
        <taxon>Actinomycetes</taxon>
        <taxon>Micromonosporales</taxon>
        <taxon>Micromonosporaceae</taxon>
        <taxon>Actinoplanes</taxon>
    </lineage>
</organism>
<keyword evidence="2" id="KW-1185">Reference proteome</keyword>
<dbReference type="AlphaFoldDB" id="I0H337"/>
<gene>
    <name evidence="1" type="ordered locus">AMIS_22040</name>
</gene>